<dbReference type="InterPro" id="IPR021145">
    <property type="entry name" value="Portal_protein_SPP1_Gp6-like"/>
</dbReference>
<evidence type="ECO:0000256" key="1">
    <source>
        <dbReference type="SAM" id="MobiDB-lite"/>
    </source>
</evidence>
<proteinExistence type="predicted"/>
<feature type="compositionally biased region" description="Basic and acidic residues" evidence="1">
    <location>
        <begin position="439"/>
        <end position="448"/>
    </location>
</feature>
<protein>
    <submittedName>
        <fullName evidence="2">PORTAL PROTEIN</fullName>
    </submittedName>
</protein>
<dbReference type="NCBIfam" id="TIGR01538">
    <property type="entry name" value="portal_SPP1"/>
    <property type="match status" value="1"/>
</dbReference>
<dbReference type="InterPro" id="IPR006428">
    <property type="entry name" value="Portal_SPP1-type"/>
</dbReference>
<reference evidence="2" key="1">
    <citation type="journal article" date="2021" name="Proc. Natl. Acad. Sci. U.S.A.">
        <title>A Catalog of Tens of Thousands of Viruses from Human Metagenomes Reveals Hidden Associations with Chronic Diseases.</title>
        <authorList>
            <person name="Tisza M.J."/>
            <person name="Buck C.B."/>
        </authorList>
    </citation>
    <scope>NUCLEOTIDE SEQUENCE</scope>
    <source>
        <strain evidence="2">Ctk251</strain>
    </source>
</reference>
<organism evidence="2">
    <name type="scientific">Myoviridae sp. ctk251</name>
    <dbReference type="NCBI Taxonomy" id="2826689"/>
    <lineage>
        <taxon>Viruses</taxon>
        <taxon>Duplodnaviria</taxon>
        <taxon>Heunggongvirae</taxon>
        <taxon>Uroviricota</taxon>
        <taxon>Caudoviricetes</taxon>
    </lineage>
</organism>
<feature type="compositionally biased region" description="Basic and acidic residues" evidence="1">
    <location>
        <begin position="461"/>
        <end position="481"/>
    </location>
</feature>
<dbReference type="EMBL" id="BK014979">
    <property type="protein sequence ID" value="DAD85265.1"/>
    <property type="molecule type" value="Genomic_DNA"/>
</dbReference>
<sequence>MADDNNKIFQGKGAISSNRSFIYPKDTELTGNDLIEFINYNDSHLKPHYRTNMDYYLGHHPVLEQPAKQTGADNRLVVNLPKYLVDTYNGFFSGIAPKISLDDDKDNQALQDWNNVNSFVDKLNEISKQADIYGKSYAFVYQDEDSQTRVTYCSPSHAFMVYDDTVNREPLAFVRYHYDNSSDATAKGTIYYSDASYDFVGSTISPEPTPNLYKLVPAVEFYENEERQGVFDGCITLINELDRALSQKANQVEYFDNAYLYMLGIQLEKDRDTGQPKLDLKNDRFIYAPADTAVNGKIGFVSKPDGDNMQENLINRLTEWIFQTAMIPNMNDQAFSGNSSGVALQYKLLPMKNRASNKERKFVHSLRHLYQIIFSVGTALPDSSKNKWSDLTFKFIRNLPANVADEVNSARNAEGIISKKTQLGLLSFVDDPASEIKAMDQEQEDKIKQAQKVADAMPDFMKQDNDKQEPDEDKNNAEQEE</sequence>
<accession>A0A8S5MSF9</accession>
<dbReference type="Pfam" id="PF05133">
    <property type="entry name" value="SPP1_portal"/>
    <property type="match status" value="1"/>
</dbReference>
<evidence type="ECO:0000313" key="2">
    <source>
        <dbReference type="EMBL" id="DAD85265.1"/>
    </source>
</evidence>
<name>A0A8S5MSF9_9CAUD</name>
<feature type="region of interest" description="Disordered" evidence="1">
    <location>
        <begin position="439"/>
        <end position="481"/>
    </location>
</feature>